<organism evidence="1 2">
    <name type="scientific">Aspergillus avenaceus</name>
    <dbReference type="NCBI Taxonomy" id="36643"/>
    <lineage>
        <taxon>Eukaryota</taxon>
        <taxon>Fungi</taxon>
        <taxon>Dikarya</taxon>
        <taxon>Ascomycota</taxon>
        <taxon>Pezizomycotina</taxon>
        <taxon>Eurotiomycetes</taxon>
        <taxon>Eurotiomycetidae</taxon>
        <taxon>Eurotiales</taxon>
        <taxon>Aspergillaceae</taxon>
        <taxon>Aspergillus</taxon>
        <taxon>Aspergillus subgen. Circumdati</taxon>
    </lineage>
</organism>
<protein>
    <submittedName>
        <fullName evidence="1">Uncharacterized protein</fullName>
    </submittedName>
</protein>
<dbReference type="EMBL" id="ML742033">
    <property type="protein sequence ID" value="KAE8153964.1"/>
    <property type="molecule type" value="Genomic_DNA"/>
</dbReference>
<accession>A0A5N6U5V8</accession>
<gene>
    <name evidence="1" type="ORF">BDV25DRAFT_148398</name>
</gene>
<reference evidence="1 2" key="1">
    <citation type="submission" date="2019-04" db="EMBL/GenBank/DDBJ databases">
        <title>Friends and foes A comparative genomics study of 23 Aspergillus species from section Flavi.</title>
        <authorList>
            <consortium name="DOE Joint Genome Institute"/>
            <person name="Kjaerbolling I."/>
            <person name="Vesth T."/>
            <person name="Frisvad J.C."/>
            <person name="Nybo J.L."/>
            <person name="Theobald S."/>
            <person name="Kildgaard S."/>
            <person name="Isbrandt T."/>
            <person name="Kuo A."/>
            <person name="Sato A."/>
            <person name="Lyhne E.K."/>
            <person name="Kogle M.E."/>
            <person name="Wiebenga A."/>
            <person name="Kun R.S."/>
            <person name="Lubbers R.J."/>
            <person name="Makela M.R."/>
            <person name="Barry K."/>
            <person name="Chovatia M."/>
            <person name="Clum A."/>
            <person name="Daum C."/>
            <person name="Haridas S."/>
            <person name="He G."/>
            <person name="LaButti K."/>
            <person name="Lipzen A."/>
            <person name="Mondo S."/>
            <person name="Riley R."/>
            <person name="Salamov A."/>
            <person name="Simmons B.A."/>
            <person name="Magnuson J.K."/>
            <person name="Henrissat B."/>
            <person name="Mortensen U.H."/>
            <person name="Larsen T.O."/>
            <person name="Devries R.P."/>
            <person name="Grigoriev I.V."/>
            <person name="Machida M."/>
            <person name="Baker S.E."/>
            <person name="Andersen M.R."/>
        </authorList>
    </citation>
    <scope>NUCLEOTIDE SEQUENCE [LARGE SCALE GENOMIC DNA]</scope>
    <source>
        <strain evidence="1 2">IBT 18842</strain>
    </source>
</reference>
<feature type="non-terminal residue" evidence="1">
    <location>
        <position position="62"/>
    </location>
</feature>
<name>A0A5N6U5V8_ASPAV</name>
<keyword evidence="2" id="KW-1185">Reference proteome</keyword>
<evidence type="ECO:0000313" key="2">
    <source>
        <dbReference type="Proteomes" id="UP000325780"/>
    </source>
</evidence>
<sequence length="62" mass="6907">MDTQPDSSTVPHVPHPNIRFRRLGKRTPASQAGDRLPVCHVEILTDQLEFVVSNSADLLVLM</sequence>
<dbReference type="AlphaFoldDB" id="A0A5N6U5V8"/>
<evidence type="ECO:0000313" key="1">
    <source>
        <dbReference type="EMBL" id="KAE8153964.1"/>
    </source>
</evidence>
<proteinExistence type="predicted"/>
<dbReference type="Proteomes" id="UP000325780">
    <property type="component" value="Unassembled WGS sequence"/>
</dbReference>